<dbReference type="GO" id="GO:0016020">
    <property type="term" value="C:membrane"/>
    <property type="evidence" value="ECO:0007669"/>
    <property type="project" value="UniProtKB-SubCell"/>
</dbReference>
<dbReference type="PANTHER" id="PTHR13531">
    <property type="entry name" value="GEO07735P1-RELATED-RELATED"/>
    <property type="match status" value="1"/>
</dbReference>
<dbReference type="PANTHER" id="PTHR13531:SF0">
    <property type="entry name" value="GEO07735P1-RELATED"/>
    <property type="match status" value="1"/>
</dbReference>
<dbReference type="GO" id="GO:1905515">
    <property type="term" value="P:non-motile cilium assembly"/>
    <property type="evidence" value="ECO:0007669"/>
    <property type="project" value="TreeGrafter"/>
</dbReference>
<evidence type="ECO:0000256" key="1">
    <source>
        <dbReference type="ARBA" id="ARBA00004141"/>
    </source>
</evidence>
<evidence type="ECO:0000256" key="3">
    <source>
        <dbReference type="ARBA" id="ARBA00022989"/>
    </source>
</evidence>
<protein>
    <recommendedName>
        <fullName evidence="8">Transmembrane protein</fullName>
    </recommendedName>
</protein>
<keyword evidence="7" id="KW-1185">Reference proteome</keyword>
<sequence length="368" mass="41001">MEQVATMAAQDQSRALDARLTTGLHSVRSTLVPRLGRASVSTASTAEREEKIAEAWTILSYGLGVSVSLIPLTLICLRLEEMISCSWAIIAIPLWISKGLYLCCLWCCVIDDDTPSGIHIAWSTFMSALLVISQVNIVMKLDGTLDWSVVHALVPYFVYDGLNLVADCLFTGNPLDAIFRIVQTTLVAAKIDGHLQCSWWIVSIPSWIGIGSVFVRTMVSVVSMQISEEKLSFLAPLLLQVSLHVHQWYLYVFTLVTIALFIYKGVMLPYPPTGAFTWEVVFLLLYYIISSTRLFQASKGNRTQQVAPLILSLILSIPVILCHVYYIQLQTYVVRLDTFVNGLALFFVCYETLLSILALLLLTGRHIA</sequence>
<keyword evidence="2 5" id="KW-0812">Transmembrane</keyword>
<organism evidence="6 7">
    <name type="scientific">Pythium oligandrum</name>
    <name type="common">Mycoparasitic fungus</name>
    <dbReference type="NCBI Taxonomy" id="41045"/>
    <lineage>
        <taxon>Eukaryota</taxon>
        <taxon>Sar</taxon>
        <taxon>Stramenopiles</taxon>
        <taxon>Oomycota</taxon>
        <taxon>Peronosporomycetes</taxon>
        <taxon>Pythiales</taxon>
        <taxon>Pythiaceae</taxon>
        <taxon>Pythium</taxon>
    </lineage>
</organism>
<comment type="caution">
    <text evidence="6">The sequence shown here is derived from an EMBL/GenBank/DDBJ whole genome shotgun (WGS) entry which is preliminary data.</text>
</comment>
<feature type="transmembrane region" description="Helical" evidence="5">
    <location>
        <begin position="248"/>
        <end position="270"/>
    </location>
</feature>
<keyword evidence="4 5" id="KW-0472">Membrane</keyword>
<proteinExistence type="predicted"/>
<feature type="transmembrane region" description="Helical" evidence="5">
    <location>
        <begin position="307"/>
        <end position="327"/>
    </location>
</feature>
<name>A0A8K1CPR4_PYTOL</name>
<evidence type="ECO:0000256" key="5">
    <source>
        <dbReference type="SAM" id="Phobius"/>
    </source>
</evidence>
<evidence type="ECO:0008006" key="8">
    <source>
        <dbReference type="Google" id="ProtNLM"/>
    </source>
</evidence>
<dbReference type="EMBL" id="SPLM01000036">
    <property type="protein sequence ID" value="TMW66476.1"/>
    <property type="molecule type" value="Genomic_DNA"/>
</dbReference>
<feature type="transmembrane region" description="Helical" evidence="5">
    <location>
        <begin position="204"/>
        <end position="227"/>
    </location>
</feature>
<feature type="transmembrane region" description="Helical" evidence="5">
    <location>
        <begin position="120"/>
        <end position="139"/>
    </location>
</feature>
<dbReference type="OrthoDB" id="262535at2759"/>
<feature type="transmembrane region" description="Helical" evidence="5">
    <location>
        <begin position="276"/>
        <end position="295"/>
    </location>
</feature>
<feature type="transmembrane region" description="Helical" evidence="5">
    <location>
        <begin position="87"/>
        <end position="108"/>
    </location>
</feature>
<comment type="subcellular location">
    <subcellularLocation>
        <location evidence="1">Membrane</location>
        <topology evidence="1">Multi-pass membrane protein</topology>
    </subcellularLocation>
</comment>
<dbReference type="GO" id="GO:0035869">
    <property type="term" value="C:ciliary transition zone"/>
    <property type="evidence" value="ECO:0007669"/>
    <property type="project" value="TreeGrafter"/>
</dbReference>
<dbReference type="Proteomes" id="UP000794436">
    <property type="component" value="Unassembled WGS sequence"/>
</dbReference>
<evidence type="ECO:0000313" key="7">
    <source>
        <dbReference type="Proteomes" id="UP000794436"/>
    </source>
</evidence>
<evidence type="ECO:0000256" key="4">
    <source>
        <dbReference type="ARBA" id="ARBA00023136"/>
    </source>
</evidence>
<dbReference type="AlphaFoldDB" id="A0A8K1CPR4"/>
<gene>
    <name evidence="6" type="ORF">Poli38472_004241</name>
</gene>
<keyword evidence="3 5" id="KW-1133">Transmembrane helix</keyword>
<dbReference type="InterPro" id="IPR019184">
    <property type="entry name" value="Uncharacterised_TM-17"/>
</dbReference>
<feature type="transmembrane region" description="Helical" evidence="5">
    <location>
        <begin position="55"/>
        <end position="75"/>
    </location>
</feature>
<evidence type="ECO:0000313" key="6">
    <source>
        <dbReference type="EMBL" id="TMW66476.1"/>
    </source>
</evidence>
<reference evidence="6" key="1">
    <citation type="submission" date="2019-03" db="EMBL/GenBank/DDBJ databases">
        <title>Long read genome sequence of the mycoparasitic Pythium oligandrum ATCC 38472 isolated from sugarbeet rhizosphere.</title>
        <authorList>
            <person name="Gaulin E."/>
        </authorList>
    </citation>
    <scope>NUCLEOTIDE SEQUENCE</scope>
    <source>
        <strain evidence="6">ATCC 38472_TT</strain>
    </source>
</reference>
<accession>A0A8K1CPR4</accession>
<evidence type="ECO:0000256" key="2">
    <source>
        <dbReference type="ARBA" id="ARBA00022692"/>
    </source>
</evidence>
<dbReference type="Pfam" id="PF09799">
    <property type="entry name" value="Transmemb_17"/>
    <property type="match status" value="1"/>
</dbReference>
<feature type="transmembrane region" description="Helical" evidence="5">
    <location>
        <begin position="339"/>
        <end position="362"/>
    </location>
</feature>